<evidence type="ECO:0000256" key="4">
    <source>
        <dbReference type="ARBA" id="ARBA00023163"/>
    </source>
</evidence>
<dbReference type="SUPFAM" id="SSF47413">
    <property type="entry name" value="lambda repressor-like DNA-binding domains"/>
    <property type="match status" value="1"/>
</dbReference>
<dbReference type="Proteomes" id="UP000324176">
    <property type="component" value="Unassembled WGS sequence"/>
</dbReference>
<proteinExistence type="inferred from homology"/>
<evidence type="ECO:0000259" key="5">
    <source>
        <dbReference type="Pfam" id="PF13693"/>
    </source>
</evidence>
<dbReference type="Pfam" id="PF13693">
    <property type="entry name" value="HTH_35"/>
    <property type="match status" value="1"/>
</dbReference>
<gene>
    <name evidence="6" type="ORF">BCL69_104039</name>
</gene>
<protein>
    <submittedName>
        <fullName evidence="6">Ner family transcriptional regulator</fullName>
    </submittedName>
</protein>
<name>A0A5D3YAM8_9PROT</name>
<organism evidence="6 7">
    <name type="scientific">Nitrosomonas communis</name>
    <dbReference type="NCBI Taxonomy" id="44574"/>
    <lineage>
        <taxon>Bacteria</taxon>
        <taxon>Pseudomonadati</taxon>
        <taxon>Pseudomonadota</taxon>
        <taxon>Betaproteobacteria</taxon>
        <taxon>Nitrosomonadales</taxon>
        <taxon>Nitrosomonadaceae</taxon>
        <taxon>Nitrosomonas</taxon>
    </lineage>
</organism>
<dbReference type="EMBL" id="VNHT01000040">
    <property type="protein sequence ID" value="TYP83913.1"/>
    <property type="molecule type" value="Genomic_DNA"/>
</dbReference>
<dbReference type="AlphaFoldDB" id="A0A5D3YAM8"/>
<accession>A0A5D3YAM8</accession>
<sequence length="125" mass="14287">MLGYLSQHNVMYKLMSSLNMPKKPASKDWHRADIIAAVRKTGTNLNQLSLKHGLGIGVLRNCLNHPYPKYERLIAEHLHTTPQIIWPSRYHTDGTPRSGRGERGLGRYKRKYKINPTSANVNVNQ</sequence>
<keyword evidence="2" id="KW-0805">Transcription regulation</keyword>
<evidence type="ECO:0000256" key="1">
    <source>
        <dbReference type="ARBA" id="ARBA00006157"/>
    </source>
</evidence>
<evidence type="ECO:0000256" key="2">
    <source>
        <dbReference type="ARBA" id="ARBA00023015"/>
    </source>
</evidence>
<comment type="caution">
    <text evidence="6">The sequence shown here is derived from an EMBL/GenBank/DDBJ whole genome shotgun (WGS) entry which is preliminary data.</text>
</comment>
<dbReference type="InterPro" id="IPR010982">
    <property type="entry name" value="Lambda_DNA-bd_dom_sf"/>
</dbReference>
<dbReference type="InterPro" id="IPR038722">
    <property type="entry name" value="Ner_HTH_dom"/>
</dbReference>
<evidence type="ECO:0000256" key="3">
    <source>
        <dbReference type="ARBA" id="ARBA00023125"/>
    </source>
</evidence>
<keyword evidence="4" id="KW-0804">Transcription</keyword>
<dbReference type="Gene3D" id="1.10.260.40">
    <property type="entry name" value="lambda repressor-like DNA-binding domains"/>
    <property type="match status" value="1"/>
</dbReference>
<reference evidence="6 7" key="1">
    <citation type="submission" date="2019-07" db="EMBL/GenBank/DDBJ databases">
        <title>Active sludge and wastewater microbial communities from Klosterneuburg, Austria.</title>
        <authorList>
            <person name="Wagner M."/>
        </authorList>
    </citation>
    <scope>NUCLEOTIDE SEQUENCE [LARGE SCALE GENOMIC DNA]</scope>
    <source>
        <strain evidence="6 7">Nm2</strain>
    </source>
</reference>
<keyword evidence="3" id="KW-0238">DNA-binding</keyword>
<feature type="domain" description="Ner winged helix-turn-helix DNA-binding" evidence="5">
    <location>
        <begin position="28"/>
        <end position="98"/>
    </location>
</feature>
<evidence type="ECO:0000313" key="7">
    <source>
        <dbReference type="Proteomes" id="UP000324176"/>
    </source>
</evidence>
<comment type="similarity">
    <text evidence="1">Belongs to the ner transcriptional regulatory family.</text>
</comment>
<evidence type="ECO:0000313" key="6">
    <source>
        <dbReference type="EMBL" id="TYP83913.1"/>
    </source>
</evidence>
<dbReference type="GO" id="GO:0003677">
    <property type="term" value="F:DNA binding"/>
    <property type="evidence" value="ECO:0007669"/>
    <property type="project" value="UniProtKB-KW"/>
</dbReference>